<evidence type="ECO:0000259" key="12">
    <source>
        <dbReference type="PROSITE" id="PS50115"/>
    </source>
</evidence>
<keyword evidence="3" id="KW-0479">Metal-binding</keyword>
<evidence type="ECO:0000256" key="2">
    <source>
        <dbReference type="ARBA" id="ARBA00022468"/>
    </source>
</evidence>
<dbReference type="InterPro" id="IPR001849">
    <property type="entry name" value="PH_domain"/>
</dbReference>
<feature type="compositionally biased region" description="Basic and acidic residues" evidence="10">
    <location>
        <begin position="655"/>
        <end position="670"/>
    </location>
</feature>
<evidence type="ECO:0000256" key="10">
    <source>
        <dbReference type="SAM" id="MobiDB-lite"/>
    </source>
</evidence>
<dbReference type="Gene3D" id="1.25.40.20">
    <property type="entry name" value="Ankyrin repeat-containing domain"/>
    <property type="match status" value="1"/>
</dbReference>
<evidence type="ECO:0000259" key="11">
    <source>
        <dbReference type="PROSITE" id="PS50003"/>
    </source>
</evidence>
<evidence type="ECO:0000256" key="6">
    <source>
        <dbReference type="ARBA" id="ARBA00022833"/>
    </source>
</evidence>
<comment type="similarity">
    <text evidence="1">Belongs to the centaurin gamma-like family.</text>
</comment>
<feature type="compositionally biased region" description="Polar residues" evidence="10">
    <location>
        <begin position="286"/>
        <end position="297"/>
    </location>
</feature>
<evidence type="ECO:0000313" key="14">
    <source>
        <dbReference type="RefSeq" id="XP_045554043.1"/>
    </source>
</evidence>
<feature type="domain" description="Arf-GAP" evidence="12">
    <location>
        <begin position="944"/>
        <end position="1064"/>
    </location>
</feature>
<dbReference type="InterPro" id="IPR051282">
    <property type="entry name" value="Arf-GAP_GTPase_ANK_PH"/>
</dbReference>
<feature type="region of interest" description="Disordered" evidence="10">
    <location>
        <begin position="266"/>
        <end position="310"/>
    </location>
</feature>
<feature type="compositionally biased region" description="Polar residues" evidence="10">
    <location>
        <begin position="122"/>
        <end position="158"/>
    </location>
</feature>
<dbReference type="Gene3D" id="2.30.29.30">
    <property type="entry name" value="Pleckstrin-homology domain (PH domain)/Phosphotyrosine-binding domain (PTB)"/>
    <property type="match status" value="2"/>
</dbReference>
<dbReference type="PROSITE" id="PS50003">
    <property type="entry name" value="PH_DOMAIN"/>
    <property type="match status" value="1"/>
</dbReference>
<dbReference type="RefSeq" id="XP_045554043.1">
    <property type="nucleotide sequence ID" value="XM_045698087.1"/>
</dbReference>
<dbReference type="SUPFAM" id="SSF52540">
    <property type="entry name" value="P-loop containing nucleoside triphosphate hydrolases"/>
    <property type="match status" value="1"/>
</dbReference>
<feature type="region of interest" description="Disordered" evidence="10">
    <location>
        <begin position="197"/>
        <end position="220"/>
    </location>
</feature>
<dbReference type="PROSITE" id="PS50115">
    <property type="entry name" value="ARFGAP"/>
    <property type="match status" value="1"/>
</dbReference>
<dbReference type="SMART" id="SM00173">
    <property type="entry name" value="RAS"/>
    <property type="match status" value="1"/>
</dbReference>
<dbReference type="PANTHER" id="PTHR45819">
    <property type="entry name" value="CENTAURIN-GAMMA-1A"/>
    <property type="match status" value="1"/>
</dbReference>
<feature type="region of interest" description="Disordered" evidence="10">
    <location>
        <begin position="1173"/>
        <end position="1194"/>
    </location>
</feature>
<dbReference type="SMART" id="SM00175">
    <property type="entry name" value="RAB"/>
    <property type="match status" value="1"/>
</dbReference>
<dbReference type="PROSITE" id="PS50297">
    <property type="entry name" value="ANK_REP_REGION"/>
    <property type="match status" value="1"/>
</dbReference>
<evidence type="ECO:0000256" key="4">
    <source>
        <dbReference type="ARBA" id="ARBA00022741"/>
    </source>
</evidence>
<dbReference type="CDD" id="cd04103">
    <property type="entry name" value="Centaurin_gamma"/>
    <property type="match status" value="1"/>
</dbReference>
<dbReference type="Pfam" id="PF00071">
    <property type="entry name" value="Ras"/>
    <property type="match status" value="1"/>
</dbReference>
<organism evidence="13 14">
    <name type="scientific">Salmo salar</name>
    <name type="common">Atlantic salmon</name>
    <dbReference type="NCBI Taxonomy" id="8030"/>
    <lineage>
        <taxon>Eukaryota</taxon>
        <taxon>Metazoa</taxon>
        <taxon>Chordata</taxon>
        <taxon>Craniata</taxon>
        <taxon>Vertebrata</taxon>
        <taxon>Euteleostomi</taxon>
        <taxon>Actinopterygii</taxon>
        <taxon>Neopterygii</taxon>
        <taxon>Teleostei</taxon>
        <taxon>Protacanthopterygii</taxon>
        <taxon>Salmoniformes</taxon>
        <taxon>Salmonidae</taxon>
        <taxon>Salmoninae</taxon>
        <taxon>Salmo</taxon>
    </lineage>
</organism>
<keyword evidence="13" id="KW-1185">Reference proteome</keyword>
<evidence type="ECO:0000256" key="3">
    <source>
        <dbReference type="ARBA" id="ARBA00022723"/>
    </source>
</evidence>
<reference evidence="14" key="1">
    <citation type="submission" date="2025-08" db="UniProtKB">
        <authorList>
            <consortium name="RefSeq"/>
        </authorList>
    </citation>
    <scope>IDENTIFICATION</scope>
</reference>
<dbReference type="GeneID" id="106575459"/>
<feature type="region of interest" description="Disordered" evidence="10">
    <location>
        <begin position="823"/>
        <end position="884"/>
    </location>
</feature>
<feature type="compositionally biased region" description="Basic and acidic residues" evidence="10">
    <location>
        <begin position="197"/>
        <end position="206"/>
    </location>
</feature>
<dbReference type="PROSITE" id="PS51419">
    <property type="entry name" value="RAB"/>
    <property type="match status" value="1"/>
</dbReference>
<accession>A0ABM3D5F8</accession>
<dbReference type="SMART" id="SM00105">
    <property type="entry name" value="ArfGap"/>
    <property type="match status" value="1"/>
</dbReference>
<gene>
    <name evidence="14" type="primary">LOC106575459</name>
</gene>
<protein>
    <submittedName>
        <fullName evidence="14">Arf-GAP with GTPase, ANK repeat and PH domain-containing protein 1 isoform X6</fullName>
    </submittedName>
</protein>
<dbReference type="Gene3D" id="3.40.50.300">
    <property type="entry name" value="P-loop containing nucleotide triphosphate hydrolases"/>
    <property type="match status" value="1"/>
</dbReference>
<evidence type="ECO:0000256" key="9">
    <source>
        <dbReference type="PROSITE-ProRule" id="PRU00288"/>
    </source>
</evidence>
<dbReference type="CDD" id="cd01250">
    <property type="entry name" value="PH_AGAP"/>
    <property type="match status" value="1"/>
</dbReference>
<dbReference type="InterPro" id="IPR036770">
    <property type="entry name" value="Ankyrin_rpt-contain_sf"/>
</dbReference>
<evidence type="ECO:0000313" key="13">
    <source>
        <dbReference type="Proteomes" id="UP001652741"/>
    </source>
</evidence>
<feature type="compositionally biased region" description="Low complexity" evidence="10">
    <location>
        <begin position="390"/>
        <end position="401"/>
    </location>
</feature>
<keyword evidence="6" id="KW-0862">Zinc</keyword>
<dbReference type="PRINTS" id="PR00405">
    <property type="entry name" value="REVINTRACTNG"/>
</dbReference>
<evidence type="ECO:0000256" key="5">
    <source>
        <dbReference type="ARBA" id="ARBA00022771"/>
    </source>
</evidence>
<dbReference type="PANTHER" id="PTHR45819:SF1">
    <property type="entry name" value="ARF-GAP WITH GTPASE, ANK REPEAT AND PH DOMAIN-CONTAINING PROTEIN 1"/>
    <property type="match status" value="1"/>
</dbReference>
<keyword evidence="4" id="KW-0547">Nucleotide-binding</keyword>
<keyword evidence="5 9" id="KW-0863">Zinc-finger</keyword>
<dbReference type="PROSITE" id="PS51421">
    <property type="entry name" value="RAS"/>
    <property type="match status" value="1"/>
</dbReference>
<dbReference type="SMART" id="SM00233">
    <property type="entry name" value="PH"/>
    <property type="match status" value="1"/>
</dbReference>
<dbReference type="InterPro" id="IPR027417">
    <property type="entry name" value="P-loop_NTPase"/>
</dbReference>
<dbReference type="Pfam" id="PF01412">
    <property type="entry name" value="ArfGap"/>
    <property type="match status" value="1"/>
</dbReference>
<feature type="compositionally biased region" description="Polar residues" evidence="10">
    <location>
        <begin position="823"/>
        <end position="849"/>
    </location>
</feature>
<dbReference type="InterPro" id="IPR037278">
    <property type="entry name" value="ARFGAP/RecO"/>
</dbReference>
<sequence length="1194" mass="130620">MYLLDGNIERMERGTPQRKTVYRISLTLVKKESLEEEDGVSCGSSGPRRLENPKVGAYRREVSSELQRSCLLEELKEVEDESDEFHSHNYMRNFRTFSTGQLELGKMKMKKAHQLHKELKETATSPSTEHGNNSQASEETMSPQSQKKSQGISWTQESAETDSRLKVDICTETEKTVTTSAFNGENGSVDKKKSLLKAKSTEDKGSDAPTNGDGGKDKLCASKSNERAAKASPETPPLKSHPSLLRRSFSFRHWSGGELLRIRALSKDKHHSSSGCVGRGEGTAGDHNQTPQSTVLQNPAYGETGPPKRNTLEVGAVLNKTDSMTELSRWERARGKNRTLDNSDLITLSMKSVSEKEGFLRGTGSRSSGSDRRLVRFFSGIFSRKDGGMVSTSTPVGSPSTNRSLRKGKMSGPMAYSQSSTESVNGGGGLSSEDAFVNSQEWTLSRSVPELKVGIVGNLASGKSALVHRYLTGTYVQEESPEADVDAGGRFKKEIVVDGQSNLLLIRDEGGPPEAQFSLWVDAVIFVFSLEDEISFQTVYHYYSRMANYRNTAEVPLVLVGTQDAISSANPRVIDDTRARKLSNDLKRCTYYETCATYGLNVERVFQDVAQKIVATRKKQQLSIGPCKSLPNSPSHSSVCSAQVAAAVHISQSRKASEPDRDKKGLEGRADSIGSGRAIPIKQGMLLKRSGKTLNKEWKKKYVTLCDNGLLTYHPSLHDYMQNVHGKEIDLLRTTVKVPGKRPPRAVSTCAAVPSPKTNGLAKDMSSLQLGPGGPGSVTSSLSASQMTSGISLVSFNSRGDGMHQRSYSVSSADQWSEATVIPNSGVSTDTGLGESVCSSPSISNTTSPKMDPPPSPHANRKKHRRKKSTSNFKADGLSGTAEEQEENFELTIVSLTGQTWHFEATSYEERDAWVQAIESQILASLQSCESSKAKSRLTSQSEAMALQNVRSLRGNSRCVDCEAQNPDWASLNLGALICIECSGIHRNLGTHLSRVRSLDLDEWPLELLKVMTSIGNELANDVWEGNAQGRLKPAPDATREERERWIRAKYEQRLFLASLSGVDLSLGQQLLRATAEEDLRCVILLLAHGSREQVNETCGEGDGRTALHLACRKGNVVITQLLIWYGVDLMARDAHGNSALAYARQASSQECVDTLLQYGCPDERYPLMATPNLSRRNTNRNNSCSSTGSTALI</sequence>
<name>A0ABM3D5F8_SALSA</name>
<evidence type="ECO:0000256" key="7">
    <source>
        <dbReference type="ARBA" id="ARBA00023043"/>
    </source>
</evidence>
<dbReference type="Proteomes" id="UP001652741">
    <property type="component" value="Chromosome ssa16"/>
</dbReference>
<dbReference type="Gene3D" id="1.10.220.150">
    <property type="entry name" value="Arf GTPase activating protein"/>
    <property type="match status" value="1"/>
</dbReference>
<dbReference type="InterPro" id="IPR011993">
    <property type="entry name" value="PH-like_dom_sf"/>
</dbReference>
<feature type="repeat" description="ANK" evidence="8">
    <location>
        <begin position="1103"/>
        <end position="1135"/>
    </location>
</feature>
<evidence type="ECO:0000256" key="1">
    <source>
        <dbReference type="ARBA" id="ARBA00005430"/>
    </source>
</evidence>
<dbReference type="InterPro" id="IPR001164">
    <property type="entry name" value="ArfGAP_dom"/>
</dbReference>
<dbReference type="InterPro" id="IPR002110">
    <property type="entry name" value="Ankyrin_rpt"/>
</dbReference>
<dbReference type="SUPFAM" id="SSF57863">
    <property type="entry name" value="ArfGap/RecO-like zinc finger"/>
    <property type="match status" value="1"/>
</dbReference>
<dbReference type="SMART" id="SM00248">
    <property type="entry name" value="ANK"/>
    <property type="match status" value="2"/>
</dbReference>
<dbReference type="Pfam" id="PF12796">
    <property type="entry name" value="Ank_2"/>
    <property type="match status" value="1"/>
</dbReference>
<evidence type="ECO:0000256" key="8">
    <source>
        <dbReference type="PROSITE-ProRule" id="PRU00023"/>
    </source>
</evidence>
<keyword evidence="7 8" id="KW-0040">ANK repeat</keyword>
<keyword evidence="2" id="KW-0343">GTPase activation</keyword>
<feature type="compositionally biased region" description="Basic residues" evidence="10">
    <location>
        <begin position="859"/>
        <end position="869"/>
    </location>
</feature>
<dbReference type="SUPFAM" id="SSF50729">
    <property type="entry name" value="PH domain-like"/>
    <property type="match status" value="1"/>
</dbReference>
<feature type="region of interest" description="Disordered" evidence="10">
    <location>
        <begin position="651"/>
        <end position="674"/>
    </location>
</feature>
<dbReference type="PROSITE" id="PS50088">
    <property type="entry name" value="ANK_REPEAT"/>
    <property type="match status" value="1"/>
</dbReference>
<feature type="domain" description="PH" evidence="11">
    <location>
        <begin position="679"/>
        <end position="923"/>
    </location>
</feature>
<feature type="region of interest" description="Disordered" evidence="10">
    <location>
        <begin position="389"/>
        <end position="429"/>
    </location>
</feature>
<proteinExistence type="inferred from homology"/>
<feature type="region of interest" description="Disordered" evidence="10">
    <location>
        <begin position="109"/>
        <end position="166"/>
    </location>
</feature>
<dbReference type="CDD" id="cd08836">
    <property type="entry name" value="ArfGap_AGAP"/>
    <property type="match status" value="1"/>
</dbReference>
<dbReference type="InterPro" id="IPR038508">
    <property type="entry name" value="ArfGAP_dom_sf"/>
</dbReference>
<dbReference type="InterPro" id="IPR001806">
    <property type="entry name" value="Small_GTPase"/>
</dbReference>
<dbReference type="SUPFAM" id="SSF48403">
    <property type="entry name" value="Ankyrin repeat"/>
    <property type="match status" value="1"/>
</dbReference>